<dbReference type="Proteomes" id="UP000198859">
    <property type="component" value="Chromosome I"/>
</dbReference>
<evidence type="ECO:0000256" key="1">
    <source>
        <dbReference type="SAM" id="MobiDB-lite"/>
    </source>
</evidence>
<gene>
    <name evidence="3" type="ORF">SAMN04488570_1688</name>
</gene>
<dbReference type="InterPro" id="IPR011528">
    <property type="entry name" value="NERD"/>
</dbReference>
<dbReference type="AlphaFoldDB" id="A0A1H1RHD4"/>
<feature type="region of interest" description="Disordered" evidence="1">
    <location>
        <begin position="190"/>
        <end position="217"/>
    </location>
</feature>
<dbReference type="STRING" id="642780.SAMN04488570_1688"/>
<organism evidence="3 4">
    <name type="scientific">Nocardioides scoriae</name>
    <dbReference type="NCBI Taxonomy" id="642780"/>
    <lineage>
        <taxon>Bacteria</taxon>
        <taxon>Bacillati</taxon>
        <taxon>Actinomycetota</taxon>
        <taxon>Actinomycetes</taxon>
        <taxon>Propionibacteriales</taxon>
        <taxon>Nocardioidaceae</taxon>
        <taxon>Nocardioides</taxon>
    </lineage>
</organism>
<dbReference type="RefSeq" id="WP_197681132.1">
    <property type="nucleotide sequence ID" value="NZ_LT629757.1"/>
</dbReference>
<feature type="region of interest" description="Disordered" evidence="1">
    <location>
        <begin position="1"/>
        <end position="29"/>
    </location>
</feature>
<evidence type="ECO:0000259" key="2">
    <source>
        <dbReference type="PROSITE" id="PS50965"/>
    </source>
</evidence>
<dbReference type="EMBL" id="LT629757">
    <property type="protein sequence ID" value="SDS35105.1"/>
    <property type="molecule type" value="Genomic_DNA"/>
</dbReference>
<protein>
    <submittedName>
        <fullName evidence="3">Nuclease-related domain-containing protein</fullName>
    </submittedName>
</protein>
<feature type="region of interest" description="Disordered" evidence="1">
    <location>
        <begin position="342"/>
        <end position="365"/>
    </location>
</feature>
<feature type="domain" description="NERD" evidence="2">
    <location>
        <begin position="29"/>
        <end position="142"/>
    </location>
</feature>
<keyword evidence="4" id="KW-1185">Reference proteome</keyword>
<sequence length="410" mass="43695">MDAGESAREVARRSRERRGDTAWSRRWDQGADGEVETGAALTELPAAEWTVLHDVVWPGRRRANLDHVVVGPGGVFVIDSKLWSGTVTCRGGMLRQGSRRRDRAVSGAVAQADSVRGLLRDLDPRAVVPVLCLARQGGIEGRAGEVLVTAPANVVRVLRGHPPLLSDGESRRVAGRLALSLPRVVAPSGAARLRSRVPRRPDPGPGTRPPRLADGGPRRWSWRWSWRPWVAALLLLLLLAGGALHPALAELARVAADRAAAWVVATAAPQRAAAPATAFGGSHRVGASASAPALEITVGQVSAARPRSGSAPPGSRWWAAYVVVRNAGDRPLDRPRALVPRLVGSDGTERPARAGDRVRRGAPLSLGRPLRPGAVREGYAAWLLPRGVRPAEVVLGEGDATRTWSRPDRP</sequence>
<proteinExistence type="predicted"/>
<evidence type="ECO:0000313" key="4">
    <source>
        <dbReference type="Proteomes" id="UP000198859"/>
    </source>
</evidence>
<reference evidence="4" key="1">
    <citation type="submission" date="2016-10" db="EMBL/GenBank/DDBJ databases">
        <authorList>
            <person name="Varghese N."/>
            <person name="Submissions S."/>
        </authorList>
    </citation>
    <scope>NUCLEOTIDE SEQUENCE [LARGE SCALE GENOMIC DNA]</scope>
    <source>
        <strain evidence="4">DSM 22127</strain>
    </source>
</reference>
<dbReference type="PROSITE" id="PS50965">
    <property type="entry name" value="NERD"/>
    <property type="match status" value="1"/>
</dbReference>
<accession>A0A1H1RHD4</accession>
<feature type="compositionally biased region" description="Basic and acidic residues" evidence="1">
    <location>
        <begin position="347"/>
        <end position="359"/>
    </location>
</feature>
<dbReference type="Pfam" id="PF08378">
    <property type="entry name" value="NERD"/>
    <property type="match status" value="1"/>
</dbReference>
<name>A0A1H1RHD4_9ACTN</name>
<evidence type="ECO:0000313" key="3">
    <source>
        <dbReference type="EMBL" id="SDS35105.1"/>
    </source>
</evidence>